<reference evidence="2" key="1">
    <citation type="submission" date="2020-05" db="EMBL/GenBank/DDBJ databases">
        <authorList>
            <person name="Chiriac C."/>
            <person name="Salcher M."/>
            <person name="Ghai R."/>
            <person name="Kavagutti S V."/>
        </authorList>
    </citation>
    <scope>NUCLEOTIDE SEQUENCE</scope>
</reference>
<sequence length="112" mass="11945">MENSTPATFAELNERDRRSVRSSTGRRALLQRQTNTGISTAATAYAASAFGPMKPHLLLSVNARAITPTAPTPHTMLTMSGSPCAFSSRCSCSSFLPIIQPVTPMGMLMKNA</sequence>
<proteinExistence type="predicted"/>
<dbReference type="AlphaFoldDB" id="A0A6J7EVY9"/>
<protein>
    <submittedName>
        <fullName evidence="2">Unannotated protein</fullName>
    </submittedName>
</protein>
<gene>
    <name evidence="2" type="ORF">UFOPK3417_01829</name>
</gene>
<evidence type="ECO:0000256" key="1">
    <source>
        <dbReference type="SAM" id="MobiDB-lite"/>
    </source>
</evidence>
<accession>A0A6J7EVY9</accession>
<dbReference type="EMBL" id="CAFBLR010000234">
    <property type="protein sequence ID" value="CAB4885250.1"/>
    <property type="molecule type" value="Genomic_DNA"/>
</dbReference>
<feature type="region of interest" description="Disordered" evidence="1">
    <location>
        <begin position="1"/>
        <end position="34"/>
    </location>
</feature>
<feature type="compositionally biased region" description="Polar residues" evidence="1">
    <location>
        <begin position="21"/>
        <end position="34"/>
    </location>
</feature>
<organism evidence="2">
    <name type="scientific">freshwater metagenome</name>
    <dbReference type="NCBI Taxonomy" id="449393"/>
    <lineage>
        <taxon>unclassified sequences</taxon>
        <taxon>metagenomes</taxon>
        <taxon>ecological metagenomes</taxon>
    </lineage>
</organism>
<name>A0A6J7EVY9_9ZZZZ</name>
<evidence type="ECO:0000313" key="2">
    <source>
        <dbReference type="EMBL" id="CAB4885250.1"/>
    </source>
</evidence>